<evidence type="ECO:0000313" key="11">
    <source>
        <dbReference type="Proteomes" id="UP000322000"/>
    </source>
</evidence>
<feature type="binding site" evidence="9">
    <location>
        <begin position="267"/>
        <end position="270"/>
    </location>
    <ligand>
        <name>ATP</name>
        <dbReference type="ChEBI" id="CHEBI:30616"/>
    </ligand>
</feature>
<evidence type="ECO:0000256" key="6">
    <source>
        <dbReference type="ARBA" id="ARBA00023146"/>
    </source>
</evidence>
<dbReference type="GO" id="GO:0005524">
    <property type="term" value="F:ATP binding"/>
    <property type="evidence" value="ECO:0007669"/>
    <property type="project" value="UniProtKB-KW"/>
</dbReference>
<keyword evidence="5 9" id="KW-0067">ATP-binding</keyword>
<evidence type="ECO:0000256" key="4">
    <source>
        <dbReference type="ARBA" id="ARBA00022741"/>
    </source>
</evidence>
<keyword evidence="6" id="KW-0030">Aminoacyl-tRNA synthetase</keyword>
<dbReference type="AlphaFoldDB" id="A0A7E5W1F3"/>
<dbReference type="PANTHER" id="PTHR11778">
    <property type="entry name" value="SERYL-TRNA SYNTHETASE"/>
    <property type="match status" value="1"/>
</dbReference>
<feature type="site" description="Important for serine binding" evidence="8">
    <location>
        <position position="372"/>
    </location>
</feature>
<feature type="binding site" evidence="8">
    <location>
        <position position="370"/>
    </location>
    <ligand>
        <name>L-serine</name>
        <dbReference type="ChEBI" id="CHEBI:33384"/>
    </ligand>
</feature>
<dbReference type="NCBIfam" id="TIGR00414">
    <property type="entry name" value="serS"/>
    <property type="match status" value="1"/>
</dbReference>
<feature type="domain" description="Aminoacyl-transfer RNA synthetases class-II family profile" evidence="10">
    <location>
        <begin position="159"/>
        <end position="397"/>
    </location>
</feature>
<comment type="similarity">
    <text evidence="1">Belongs to the class-II aminoacyl-tRNA synthetase family. Type-1 seryl-tRNA synthetase subfamily.</text>
</comment>
<dbReference type="PRINTS" id="PR00981">
    <property type="entry name" value="TRNASYNTHSER"/>
</dbReference>
<evidence type="ECO:0000256" key="9">
    <source>
        <dbReference type="PIRSR" id="PIRSR001529-2"/>
    </source>
</evidence>
<evidence type="ECO:0000259" key="10">
    <source>
        <dbReference type="PROSITE" id="PS50862"/>
    </source>
</evidence>
<dbReference type="GO" id="GO:0004828">
    <property type="term" value="F:serine-tRNA ligase activity"/>
    <property type="evidence" value="ECO:0007669"/>
    <property type="project" value="UniProtKB-EC"/>
</dbReference>
<dbReference type="GO" id="GO:0006434">
    <property type="term" value="P:seryl-tRNA aminoacylation"/>
    <property type="evidence" value="ECO:0007669"/>
    <property type="project" value="InterPro"/>
</dbReference>
<feature type="binding site" evidence="8">
    <location>
        <position position="252"/>
    </location>
    <ligand>
        <name>L-serine</name>
        <dbReference type="ChEBI" id="CHEBI:33384"/>
    </ligand>
</feature>
<gene>
    <name evidence="12" type="primary">LOC113498518</name>
</gene>
<evidence type="ECO:0000256" key="3">
    <source>
        <dbReference type="ARBA" id="ARBA00022598"/>
    </source>
</evidence>
<evidence type="ECO:0000256" key="7">
    <source>
        <dbReference type="ARBA" id="ARBA00031113"/>
    </source>
</evidence>
<dbReference type="InterPro" id="IPR045864">
    <property type="entry name" value="aa-tRNA-synth_II/BPL/LPL"/>
</dbReference>
<dbReference type="FunFam" id="3.30.930.10:FF:000078">
    <property type="entry name" value="Seryl-tRNA synthetase"/>
    <property type="match status" value="1"/>
</dbReference>
<feature type="binding site" evidence="8">
    <location>
        <position position="274"/>
    </location>
    <ligand>
        <name>L-serine</name>
        <dbReference type="ChEBI" id="CHEBI:33384"/>
    </ligand>
</feature>
<feature type="binding site" evidence="9">
    <location>
        <begin position="338"/>
        <end position="341"/>
    </location>
    <ligand>
        <name>ATP</name>
        <dbReference type="ChEBI" id="CHEBI:30616"/>
    </ligand>
</feature>
<dbReference type="RefSeq" id="XP_026734342.1">
    <property type="nucleotide sequence ID" value="XM_026878541.1"/>
</dbReference>
<dbReference type="FunCoup" id="A0A7E5W1F3">
    <property type="interactions" value="602"/>
</dbReference>
<dbReference type="PROSITE" id="PS50862">
    <property type="entry name" value="AA_TRNA_LIGASE_II"/>
    <property type="match status" value="1"/>
</dbReference>
<dbReference type="Pfam" id="PF00587">
    <property type="entry name" value="tRNA-synt_2b"/>
    <property type="match status" value="1"/>
</dbReference>
<dbReference type="InParanoid" id="A0A7E5W1F3"/>
<proteinExistence type="inferred from homology"/>
<feature type="binding site" evidence="9">
    <location>
        <begin position="252"/>
        <end position="254"/>
    </location>
    <ligand>
        <name>ATP</name>
        <dbReference type="ChEBI" id="CHEBI:30616"/>
    </ligand>
</feature>
<organism evidence="11 12">
    <name type="scientific">Trichoplusia ni</name>
    <name type="common">Cabbage looper</name>
    <dbReference type="NCBI Taxonomy" id="7111"/>
    <lineage>
        <taxon>Eukaryota</taxon>
        <taxon>Metazoa</taxon>
        <taxon>Ecdysozoa</taxon>
        <taxon>Arthropoda</taxon>
        <taxon>Hexapoda</taxon>
        <taxon>Insecta</taxon>
        <taxon>Pterygota</taxon>
        <taxon>Neoptera</taxon>
        <taxon>Endopterygota</taxon>
        <taxon>Lepidoptera</taxon>
        <taxon>Glossata</taxon>
        <taxon>Ditrysia</taxon>
        <taxon>Noctuoidea</taxon>
        <taxon>Noctuidae</taxon>
        <taxon>Plusiinae</taxon>
        <taxon>Trichoplusia</taxon>
    </lineage>
</organism>
<dbReference type="InterPro" id="IPR006195">
    <property type="entry name" value="aa-tRNA-synth_II"/>
</dbReference>
<name>A0A7E5W1F3_TRINI</name>
<evidence type="ECO:0000256" key="5">
    <source>
        <dbReference type="ARBA" id="ARBA00022840"/>
    </source>
</evidence>
<dbReference type="GeneID" id="113498518"/>
<keyword evidence="11" id="KW-1185">Reference proteome</keyword>
<dbReference type="PIRSF" id="PIRSF001529">
    <property type="entry name" value="Ser-tRNA-synth_IIa"/>
    <property type="match status" value="1"/>
</dbReference>
<dbReference type="OrthoDB" id="10264585at2759"/>
<dbReference type="InterPro" id="IPR002317">
    <property type="entry name" value="Ser-tRNA-ligase_type_1"/>
</dbReference>
<evidence type="ECO:0000256" key="2">
    <source>
        <dbReference type="ARBA" id="ARBA00012840"/>
    </source>
</evidence>
<dbReference type="InterPro" id="IPR002314">
    <property type="entry name" value="aa-tRNA-synt_IIb"/>
</dbReference>
<keyword evidence="3" id="KW-0436">Ligase</keyword>
<dbReference type="CTD" id="41862"/>
<accession>A0A7E5W1F3</accession>
<evidence type="ECO:0000313" key="12">
    <source>
        <dbReference type="RefSeq" id="XP_026734342.1"/>
    </source>
</evidence>
<keyword evidence="4" id="KW-0547">Nucleotide-binding</keyword>
<dbReference type="EC" id="6.1.1.11" evidence="2"/>
<feature type="binding site" evidence="8">
    <location>
        <position position="221"/>
    </location>
    <ligand>
        <name>L-serine</name>
        <dbReference type="ChEBI" id="CHEBI:33384"/>
    </ligand>
</feature>
<dbReference type="SUPFAM" id="SSF55681">
    <property type="entry name" value="Class II aaRS and biotin synthetases"/>
    <property type="match status" value="1"/>
</dbReference>
<reference evidence="12" key="1">
    <citation type="submission" date="2025-08" db="UniProtKB">
        <authorList>
            <consortium name="RefSeq"/>
        </authorList>
    </citation>
    <scope>IDENTIFICATION</scope>
</reference>
<evidence type="ECO:0000256" key="1">
    <source>
        <dbReference type="ARBA" id="ARBA00010728"/>
    </source>
</evidence>
<sequence>MMLRHLFKRHVTSTVKYCRFFSSSMVSVPDIDTNYYCCPKNTTEIEKNIKLRKGVGDVHNVLKMYEIINKTPITDTSYTTVKNDLYKELISLPNKTHPSVLEYVDPKVILEINDKRDFQKHVPLEFSEITRRLNLLRTDKLGHTCGHKSYYFLGELAELEEALIKYTVNKLIEENFELVSVPDILPRQVIESCGMAINNDRTQIYSLDPVQHGPDLYLSGTAEMSLAGLLVNSLHSEDMLPLKLAAVSRCYRAETSNIIEERGIYRVHQFTKVEMFVVAKPSQSENMLEYLRTTQQELFEPLGFNMRVLDMPPHELGAPAYRKYDIEAWMPGRNNYGEISSCSNCTDYQSRRLNIQYLYGNNKSYVHTLNGTACAIPRILIALLETHQDPKGKIHIPEVLQQYMNGKKIITKNNLVPELKLTKIKK</sequence>
<evidence type="ECO:0000256" key="8">
    <source>
        <dbReference type="PIRSR" id="PIRSR001529-1"/>
    </source>
</evidence>
<dbReference type="KEGG" id="tnl:113498518"/>
<dbReference type="Gene3D" id="3.30.930.10">
    <property type="entry name" value="Bira Bifunctional Protein, Domain 2"/>
    <property type="match status" value="1"/>
</dbReference>
<dbReference type="Proteomes" id="UP000322000">
    <property type="component" value="Chromosome 11"/>
</dbReference>
<protein>
    <recommendedName>
        <fullName evidence="2">serine--tRNA ligase</fullName>
        <ecNumber evidence="2">6.1.1.11</ecNumber>
    </recommendedName>
    <alternativeName>
        <fullName evidence="7">Seryl-tRNA synthetase</fullName>
    </alternativeName>
</protein>